<dbReference type="EMBL" id="QEAP01000061">
    <property type="protein sequence ID" value="TPX76000.1"/>
    <property type="molecule type" value="Genomic_DNA"/>
</dbReference>
<keyword evidence="6" id="KW-1133">Transmembrane helix</keyword>
<keyword evidence="3" id="KW-0297">G-protein coupled receptor</keyword>
<organism evidence="7 8">
    <name type="scientific">Chytriomyces confervae</name>
    <dbReference type="NCBI Taxonomy" id="246404"/>
    <lineage>
        <taxon>Eukaryota</taxon>
        <taxon>Fungi</taxon>
        <taxon>Fungi incertae sedis</taxon>
        <taxon>Chytridiomycota</taxon>
        <taxon>Chytridiomycota incertae sedis</taxon>
        <taxon>Chytridiomycetes</taxon>
        <taxon>Chytridiales</taxon>
        <taxon>Chytriomycetaceae</taxon>
        <taxon>Chytriomyces</taxon>
    </lineage>
</organism>
<evidence type="ECO:0000256" key="2">
    <source>
        <dbReference type="ARBA" id="ARBA00022475"/>
    </source>
</evidence>
<feature type="transmembrane region" description="Helical" evidence="6">
    <location>
        <begin position="57"/>
        <end position="81"/>
    </location>
</feature>
<dbReference type="GO" id="GO:0004930">
    <property type="term" value="F:G protein-coupled receptor activity"/>
    <property type="evidence" value="ECO:0007669"/>
    <property type="project" value="UniProtKB-KW"/>
</dbReference>
<name>A0A507FJV3_9FUNG</name>
<evidence type="ECO:0000313" key="7">
    <source>
        <dbReference type="EMBL" id="TPX76000.1"/>
    </source>
</evidence>
<feature type="transmembrane region" description="Helical" evidence="6">
    <location>
        <begin position="429"/>
        <end position="453"/>
    </location>
</feature>
<dbReference type="OrthoDB" id="2135756at2759"/>
<proteinExistence type="predicted"/>
<feature type="transmembrane region" description="Helical" evidence="6">
    <location>
        <begin position="538"/>
        <end position="558"/>
    </location>
</feature>
<evidence type="ECO:0008006" key="9">
    <source>
        <dbReference type="Google" id="ProtNLM"/>
    </source>
</evidence>
<feature type="transmembrane region" description="Helical" evidence="6">
    <location>
        <begin position="654"/>
        <end position="672"/>
    </location>
</feature>
<dbReference type="SUPFAM" id="SSF81321">
    <property type="entry name" value="Family A G protein-coupled receptor-like"/>
    <property type="match status" value="2"/>
</dbReference>
<keyword evidence="8" id="KW-1185">Reference proteome</keyword>
<gene>
    <name evidence="7" type="ORF">CcCBS67573_g02737</name>
</gene>
<evidence type="ECO:0000313" key="8">
    <source>
        <dbReference type="Proteomes" id="UP000320333"/>
    </source>
</evidence>
<evidence type="ECO:0000256" key="1">
    <source>
        <dbReference type="ARBA" id="ARBA00004651"/>
    </source>
</evidence>
<evidence type="ECO:0000256" key="6">
    <source>
        <dbReference type="SAM" id="Phobius"/>
    </source>
</evidence>
<evidence type="ECO:0000256" key="4">
    <source>
        <dbReference type="ARBA" id="ARBA00023170"/>
    </source>
</evidence>
<sequence length="733" mass="81786">MSFNSSNSFRVPTAAPTNATFRHDNYENVEAVKNIISPSGDLTDVPFAIFPIYIPNFVGVVPIFLMGALFNGFVMATILLNKKKLLVSRLDQFMFLLIAVFFLWSVACFVEFFASLVAISVQGYIAEAIISSFSIVMIFCVNLLLALERYFLIMGTPEYLCERIITGVIVLVGILCGLILGIFVRTAIDMDHAELVESWSLTMYGALLIISTAVVVVYVRTYFRSSRLVRESLGLSRKKGLVARIRTSHKNKHSDVLTGDDVSEPDASGGMDGVSVAIERRILFNSIIMASSLILCYLPGIILQVIPNVLHLSPEVAVFWSNVSEVSLSLDVLITPALILYFRRDIRDVLLQYYIHLRQRVKSTWDVENQCSLERPLKARLNFSSGISSKVLQQKELHFNLARPRRSTRIMNAPKAVPTSVFPVYDPKFYGVVPVFALGIILNGAIGFILLRHRSKLILSRVDRLFALITATMLLWSLWCVSDIAVEWVLQRVPVALFLAEEITSCIMILLIFGVNLMLAMERYFIVSGAAKVDTDKYFLGVIVAISVIAWIIVWFNITSPPSPGLKNATNLKIAFRIIYGYCILSTFVLASLYIQAYRISTRKLRESLAAITLLAQNATLKGISDNNNFSSSSSSTSESMTPELIRTRLEGKILGHCIVMASGLVVCYLPAMMLNLAPFIRPGLSIEGYRVWGAVAEMFLAADVAVTPLLVFFFKPEIREYFRVRRSSIPIA</sequence>
<protein>
    <recommendedName>
        <fullName evidence="9">G-protein coupled receptors family 1 profile domain-containing protein</fullName>
    </recommendedName>
</protein>
<feature type="transmembrane region" description="Helical" evidence="6">
    <location>
        <begin position="204"/>
        <end position="223"/>
    </location>
</feature>
<feature type="transmembrane region" description="Helical" evidence="6">
    <location>
        <begin position="578"/>
        <end position="597"/>
    </location>
</feature>
<feature type="transmembrane region" description="Helical" evidence="6">
    <location>
        <begin position="93"/>
        <end position="119"/>
    </location>
</feature>
<dbReference type="PANTHER" id="PTHR24228">
    <property type="entry name" value="B2 BRADYKININ RECEPTOR/ANGIOTENSIN II RECEPTOR"/>
    <property type="match status" value="1"/>
</dbReference>
<dbReference type="Gene3D" id="1.20.1070.10">
    <property type="entry name" value="Rhodopsin 7-helix transmembrane proteins"/>
    <property type="match status" value="2"/>
</dbReference>
<feature type="transmembrane region" description="Helical" evidence="6">
    <location>
        <begin position="164"/>
        <end position="184"/>
    </location>
</feature>
<dbReference type="AlphaFoldDB" id="A0A507FJV3"/>
<feature type="transmembrane region" description="Helical" evidence="6">
    <location>
        <begin position="465"/>
        <end position="490"/>
    </location>
</feature>
<feature type="transmembrane region" description="Helical" evidence="6">
    <location>
        <begin position="692"/>
        <end position="715"/>
    </location>
</feature>
<evidence type="ECO:0000256" key="5">
    <source>
        <dbReference type="ARBA" id="ARBA00023224"/>
    </source>
</evidence>
<feature type="transmembrane region" description="Helical" evidence="6">
    <location>
        <begin position="282"/>
        <end position="306"/>
    </location>
</feature>
<keyword evidence="5" id="KW-0807">Transducer</keyword>
<dbReference type="GO" id="GO:0005886">
    <property type="term" value="C:plasma membrane"/>
    <property type="evidence" value="ECO:0007669"/>
    <property type="project" value="UniProtKB-SubCell"/>
</dbReference>
<evidence type="ECO:0000256" key="3">
    <source>
        <dbReference type="ARBA" id="ARBA00023040"/>
    </source>
</evidence>
<feature type="transmembrane region" description="Helical" evidence="6">
    <location>
        <begin position="125"/>
        <end position="152"/>
    </location>
</feature>
<comment type="caution">
    <text evidence="7">The sequence shown here is derived from an EMBL/GenBank/DDBJ whole genome shotgun (WGS) entry which is preliminary data.</text>
</comment>
<keyword evidence="2" id="KW-1003">Cell membrane</keyword>
<feature type="transmembrane region" description="Helical" evidence="6">
    <location>
        <begin position="496"/>
        <end position="517"/>
    </location>
</feature>
<comment type="subcellular location">
    <subcellularLocation>
        <location evidence="1">Cell membrane</location>
        <topology evidence="1">Multi-pass membrane protein</topology>
    </subcellularLocation>
</comment>
<reference evidence="7 8" key="1">
    <citation type="journal article" date="2019" name="Sci. Rep.">
        <title>Comparative genomics of chytrid fungi reveal insights into the obligate biotrophic and pathogenic lifestyle of Synchytrium endobioticum.</title>
        <authorList>
            <person name="van de Vossenberg B.T.L.H."/>
            <person name="Warris S."/>
            <person name="Nguyen H.D.T."/>
            <person name="van Gent-Pelzer M.P.E."/>
            <person name="Joly D.L."/>
            <person name="van de Geest H.C."/>
            <person name="Bonants P.J.M."/>
            <person name="Smith D.S."/>
            <person name="Levesque C.A."/>
            <person name="van der Lee T.A.J."/>
        </authorList>
    </citation>
    <scope>NUCLEOTIDE SEQUENCE [LARGE SCALE GENOMIC DNA]</scope>
    <source>
        <strain evidence="7 8">CBS 675.73</strain>
    </source>
</reference>
<accession>A0A507FJV3</accession>
<keyword evidence="6" id="KW-0472">Membrane</keyword>
<keyword evidence="6" id="KW-0812">Transmembrane</keyword>
<keyword evidence="4" id="KW-0675">Receptor</keyword>
<dbReference type="Proteomes" id="UP000320333">
    <property type="component" value="Unassembled WGS sequence"/>
</dbReference>
<dbReference type="PANTHER" id="PTHR24228:SF59">
    <property type="entry name" value="NEUROPEPTIDE RECEPTOR 15"/>
    <property type="match status" value="1"/>
</dbReference>